<evidence type="ECO:0000313" key="3">
    <source>
        <dbReference type="Proteomes" id="UP000095392"/>
    </source>
</evidence>
<dbReference type="Proteomes" id="UP000095392">
    <property type="component" value="Unassembled WGS sequence"/>
</dbReference>
<accession>A0AB36FQT4</accession>
<proteinExistence type="predicted"/>
<keyword evidence="3" id="KW-1185">Reference proteome</keyword>
<evidence type="ECO:0008006" key="4">
    <source>
        <dbReference type="Google" id="ProtNLM"/>
    </source>
</evidence>
<feature type="signal peptide" evidence="1">
    <location>
        <begin position="1"/>
        <end position="22"/>
    </location>
</feature>
<keyword evidence="1" id="KW-0732">Signal</keyword>
<sequence length="65" mass="6881">MSGRRRLNAHFSTFMLAPTGPAAFSVLGLALLASGAAPPFDSPHSEHSWFPVVVLWANAGKVTCE</sequence>
<gene>
    <name evidence="2" type="ORF">BFV95_4857</name>
</gene>
<reference evidence="2 3" key="1">
    <citation type="submission" date="2016-09" db="EMBL/GenBank/DDBJ databases">
        <title>Draft Genome Sequence of four Alteromonas macleodii strains isolated from copper coupons and grown long-term at elevated copper levels.</title>
        <authorList>
            <person name="Cusick K."/>
            <person name="Dale J."/>
            <person name="Little B."/>
            <person name="Biffinger J."/>
        </authorList>
    </citation>
    <scope>NUCLEOTIDE SEQUENCE [LARGE SCALE GENOMIC DNA]</scope>
    <source>
        <strain evidence="2 3">KCP01</strain>
    </source>
</reference>
<evidence type="ECO:0000313" key="2">
    <source>
        <dbReference type="EMBL" id="OES24112.1"/>
    </source>
</evidence>
<evidence type="ECO:0000256" key="1">
    <source>
        <dbReference type="SAM" id="SignalP"/>
    </source>
</evidence>
<protein>
    <recommendedName>
        <fullName evidence="4">Secreted protein</fullName>
    </recommendedName>
</protein>
<dbReference type="AlphaFoldDB" id="A0AB36FQT4"/>
<feature type="chain" id="PRO_5044304134" description="Secreted protein" evidence="1">
    <location>
        <begin position="23"/>
        <end position="65"/>
    </location>
</feature>
<organism evidence="2 3">
    <name type="scientific">Alteromonas macleodii</name>
    <name type="common">Pseudoalteromonas macleodii</name>
    <dbReference type="NCBI Taxonomy" id="28108"/>
    <lineage>
        <taxon>Bacteria</taxon>
        <taxon>Pseudomonadati</taxon>
        <taxon>Pseudomonadota</taxon>
        <taxon>Gammaproteobacteria</taxon>
        <taxon>Alteromonadales</taxon>
        <taxon>Alteromonadaceae</taxon>
        <taxon>Alteromonas/Salinimonas group</taxon>
        <taxon>Alteromonas</taxon>
    </lineage>
</organism>
<comment type="caution">
    <text evidence="2">The sequence shown here is derived from an EMBL/GenBank/DDBJ whole genome shotgun (WGS) entry which is preliminary data.</text>
</comment>
<dbReference type="EMBL" id="MIPY01000066">
    <property type="protein sequence ID" value="OES24112.1"/>
    <property type="molecule type" value="Genomic_DNA"/>
</dbReference>
<name>A0AB36FQT4_ALTMA</name>